<dbReference type="PROSITE" id="PS51186">
    <property type="entry name" value="GNAT"/>
    <property type="match status" value="1"/>
</dbReference>
<reference evidence="2 3" key="1">
    <citation type="submission" date="2020-11" db="EMBL/GenBank/DDBJ databases">
        <title>Carbohydrate-dependent, anaerobic sulfur respiration: A novel catabolism in halophilic archaea.</title>
        <authorList>
            <person name="Sorokin D.Y."/>
            <person name="Messina E."/>
            <person name="Smedile F."/>
            <person name="La Cono V."/>
            <person name="Hallsworth J.E."/>
            <person name="Yakimov M.M."/>
        </authorList>
    </citation>
    <scope>NUCLEOTIDE SEQUENCE [LARGE SCALE GENOMIC DNA]</scope>
    <source>
        <strain evidence="2 3">HSR12-2</strain>
    </source>
</reference>
<dbReference type="InterPro" id="IPR051554">
    <property type="entry name" value="Acetyltransferase_Eis"/>
</dbReference>
<evidence type="ECO:0000259" key="1">
    <source>
        <dbReference type="PROSITE" id="PS51186"/>
    </source>
</evidence>
<dbReference type="Gene3D" id="3.30.1050.10">
    <property type="entry name" value="SCP2 sterol-binding domain"/>
    <property type="match status" value="1"/>
</dbReference>
<sequence>MPSVRRVPDSDIERYRRLVQYAFHPEDGPQSELTVPERIADRYGLYEGDRLIATGALYELDARLRGSWTTIGGIAAVSSPPEHRRSGNVERLLDGLLAEARDRELGLAALWPFEHAFYRQFGWAVANRYTTYELPPKQLAAAATTERGTYERVGPDDWERLEAVQRAHGEGTTLSIRRSEQWWRDRTFGDESPWAYAWLDGGEPRGYVTYTFETAGEDDVLRTEDFSAADRDARDHLLGLLGTHDSQVDRVELTLAEEAALLDRVVDPDAVSCSIHAGPMIRVTDPALALKSLPYPDGVDARVSFEVTDPVGDDHRLELGVEDTTGTCEPTQTQPDAIVDVGTLAQLLVGYRDVSDVCGRGLDCDQATGGTLSKLFPSEKVQLREFF</sequence>
<dbReference type="PANTHER" id="PTHR37817:SF1">
    <property type="entry name" value="N-ACETYLTRANSFERASE EIS"/>
    <property type="match status" value="1"/>
</dbReference>
<dbReference type="Pfam" id="PF13527">
    <property type="entry name" value="Acetyltransf_9"/>
    <property type="match status" value="1"/>
</dbReference>
<evidence type="ECO:0000313" key="2">
    <source>
        <dbReference type="EMBL" id="QSG09655.1"/>
    </source>
</evidence>
<accession>A0A897NDY5</accession>
<dbReference type="GeneID" id="68852884"/>
<dbReference type="AlphaFoldDB" id="A0A897NDY5"/>
<dbReference type="Gene3D" id="3.40.630.30">
    <property type="match status" value="2"/>
</dbReference>
<keyword evidence="3" id="KW-1185">Reference proteome</keyword>
<dbReference type="SUPFAM" id="SSF55718">
    <property type="entry name" value="SCP-like"/>
    <property type="match status" value="1"/>
</dbReference>
<proteinExistence type="predicted"/>
<dbReference type="GO" id="GO:0030649">
    <property type="term" value="P:aminoglycoside antibiotic catabolic process"/>
    <property type="evidence" value="ECO:0007669"/>
    <property type="project" value="TreeGrafter"/>
</dbReference>
<dbReference type="InterPro" id="IPR016181">
    <property type="entry name" value="Acyl_CoA_acyltransferase"/>
</dbReference>
<dbReference type="InterPro" id="IPR041380">
    <property type="entry name" value="Acetyltransf_17"/>
</dbReference>
<dbReference type="RefSeq" id="WP_229109847.1">
    <property type="nucleotide sequence ID" value="NZ_CP064788.1"/>
</dbReference>
<keyword evidence="2" id="KW-0808">Transferase</keyword>
<organism evidence="2 3">
    <name type="scientific">Halapricum desulfuricans</name>
    <dbReference type="NCBI Taxonomy" id="2841257"/>
    <lineage>
        <taxon>Archaea</taxon>
        <taxon>Methanobacteriati</taxon>
        <taxon>Methanobacteriota</taxon>
        <taxon>Stenosarchaea group</taxon>
        <taxon>Halobacteria</taxon>
        <taxon>Halobacteriales</taxon>
        <taxon>Haloarculaceae</taxon>
        <taxon>Halapricum</taxon>
    </lineage>
</organism>
<feature type="domain" description="N-acetyltransferase" evidence="1">
    <location>
        <begin position="2"/>
        <end position="146"/>
    </location>
</feature>
<dbReference type="PANTHER" id="PTHR37817">
    <property type="entry name" value="N-ACETYLTRANSFERASE EIS"/>
    <property type="match status" value="1"/>
</dbReference>
<dbReference type="InterPro" id="IPR036527">
    <property type="entry name" value="SCP2_sterol-bd_dom_sf"/>
</dbReference>
<dbReference type="Proteomes" id="UP000662973">
    <property type="component" value="Chromosome"/>
</dbReference>
<gene>
    <name evidence="2" type="primary">eis</name>
    <name evidence="2" type="ORF">HSR122_2276</name>
</gene>
<dbReference type="InterPro" id="IPR025559">
    <property type="entry name" value="Eis_dom"/>
</dbReference>
<dbReference type="InterPro" id="IPR000182">
    <property type="entry name" value="GNAT_dom"/>
</dbReference>
<dbReference type="SUPFAM" id="SSF55729">
    <property type="entry name" value="Acyl-CoA N-acyltransferases (Nat)"/>
    <property type="match status" value="1"/>
</dbReference>
<dbReference type="Pfam" id="PF13530">
    <property type="entry name" value="SCP2_2"/>
    <property type="match status" value="1"/>
</dbReference>
<dbReference type="GO" id="GO:0034069">
    <property type="term" value="F:aminoglycoside N-acetyltransferase activity"/>
    <property type="evidence" value="ECO:0007669"/>
    <property type="project" value="TreeGrafter"/>
</dbReference>
<dbReference type="KEGG" id="hds:HSR122_2276"/>
<dbReference type="Pfam" id="PF17668">
    <property type="entry name" value="Acetyltransf_17"/>
    <property type="match status" value="1"/>
</dbReference>
<name>A0A897NDY5_9EURY</name>
<protein>
    <submittedName>
        <fullName evidence="2">Putative acetyltransferase</fullName>
    </submittedName>
</protein>
<dbReference type="EMBL" id="CP064788">
    <property type="protein sequence ID" value="QSG09655.1"/>
    <property type="molecule type" value="Genomic_DNA"/>
</dbReference>
<evidence type="ECO:0000313" key="3">
    <source>
        <dbReference type="Proteomes" id="UP000662973"/>
    </source>
</evidence>